<dbReference type="InterPro" id="IPR011059">
    <property type="entry name" value="Metal-dep_hydrolase_composite"/>
</dbReference>
<dbReference type="Gene3D" id="2.30.40.10">
    <property type="entry name" value="Urease, subunit C, domain 1"/>
    <property type="match status" value="1"/>
</dbReference>
<feature type="domain" description="Amidohydrolase 3" evidence="1">
    <location>
        <begin position="42"/>
        <end position="386"/>
    </location>
</feature>
<dbReference type="InterPro" id="IPR052349">
    <property type="entry name" value="Metallo-hydrolase_Enzymes"/>
</dbReference>
<dbReference type="SUPFAM" id="SSF51556">
    <property type="entry name" value="Metallo-dependent hydrolases"/>
    <property type="match status" value="1"/>
</dbReference>
<dbReference type="Gene3D" id="3.20.20.140">
    <property type="entry name" value="Metal-dependent hydrolases"/>
    <property type="match status" value="1"/>
</dbReference>
<name>A0ABS5Q994_9PROT</name>
<proteinExistence type="predicted"/>
<dbReference type="PANTHER" id="PTHR32027:SF9">
    <property type="entry name" value="BLL3847 PROTEIN"/>
    <property type="match status" value="1"/>
</dbReference>
<accession>A0ABS5Q994</accession>
<keyword evidence="3" id="KW-1185">Reference proteome</keyword>
<comment type="caution">
    <text evidence="2">The sequence shown here is derived from an EMBL/GenBank/DDBJ whole genome shotgun (WGS) entry which is preliminary data.</text>
</comment>
<dbReference type="Pfam" id="PF07969">
    <property type="entry name" value="Amidohydro_3"/>
    <property type="match status" value="1"/>
</dbReference>
<gene>
    <name evidence="2" type="ORF">KHU32_04855</name>
</gene>
<dbReference type="CDD" id="cd01293">
    <property type="entry name" value="Bact_CD"/>
    <property type="match status" value="1"/>
</dbReference>
<dbReference type="EMBL" id="JAHCDA010000001">
    <property type="protein sequence ID" value="MBS7810256.1"/>
    <property type="molecule type" value="Genomic_DNA"/>
</dbReference>
<dbReference type="InterPro" id="IPR013108">
    <property type="entry name" value="Amidohydro_3"/>
</dbReference>
<sequence length="388" mass="42091">MGDGVILEHVRLMGGAPVDVHVADGRIAKLVPSTRQGAAPLLLPGLIEGHCHLDKTLWGRPWWRNEVGPLLRHRIENEKSVRKSLGMDAAREGRALCLAHLAAGTTRLRSHVDIDEESRLGHVEKLLELRESLRGVMEIQLVAFPQSGLLRTPGAEEWVDEALRLGCDVVGGLDPSVIDRDPVKHLDIVFKLAERHGKPVDIHLHEPHELGAFSMELIAERTKAIGAQGRVTISHGFALGDVPAPRADALLTMLAEAGVAVCTSAPPSRPTPPLRRARELGVTLFAGNDNIRDTWNPYNAPDMLARAAMVGLKYELRRDEEVEWALATVTTEAARGCGFADYGLQVGDRADLVLVEAGTVAEAVVTRKPPKLVVAQGREVARDGSPLI</sequence>
<dbReference type="PANTHER" id="PTHR32027">
    <property type="entry name" value="CYTOSINE DEAMINASE"/>
    <property type="match status" value="1"/>
</dbReference>
<dbReference type="Proteomes" id="UP000766336">
    <property type="component" value="Unassembled WGS sequence"/>
</dbReference>
<evidence type="ECO:0000259" key="1">
    <source>
        <dbReference type="Pfam" id="PF07969"/>
    </source>
</evidence>
<protein>
    <submittedName>
        <fullName evidence="2">Amidohydrolase family protein</fullName>
    </submittedName>
</protein>
<organism evidence="2 3">
    <name type="scientific">Roseococcus pinisoli</name>
    <dbReference type="NCBI Taxonomy" id="2835040"/>
    <lineage>
        <taxon>Bacteria</taxon>
        <taxon>Pseudomonadati</taxon>
        <taxon>Pseudomonadota</taxon>
        <taxon>Alphaproteobacteria</taxon>
        <taxon>Acetobacterales</taxon>
        <taxon>Roseomonadaceae</taxon>
        <taxon>Roseococcus</taxon>
    </lineage>
</organism>
<evidence type="ECO:0000313" key="3">
    <source>
        <dbReference type="Proteomes" id="UP000766336"/>
    </source>
</evidence>
<evidence type="ECO:0000313" key="2">
    <source>
        <dbReference type="EMBL" id="MBS7810256.1"/>
    </source>
</evidence>
<dbReference type="InterPro" id="IPR032466">
    <property type="entry name" value="Metal_Hydrolase"/>
</dbReference>
<dbReference type="SUPFAM" id="SSF51338">
    <property type="entry name" value="Composite domain of metallo-dependent hydrolases"/>
    <property type="match status" value="1"/>
</dbReference>
<dbReference type="NCBIfam" id="NF004636">
    <property type="entry name" value="PRK05985.1"/>
    <property type="match status" value="1"/>
</dbReference>
<reference evidence="2 3" key="1">
    <citation type="submission" date="2021-05" db="EMBL/GenBank/DDBJ databases">
        <title>Roseococcus sp. XZZS9, whole genome shotgun sequencing project.</title>
        <authorList>
            <person name="Zhao G."/>
            <person name="Shen L."/>
        </authorList>
    </citation>
    <scope>NUCLEOTIDE SEQUENCE [LARGE SCALE GENOMIC DNA]</scope>
    <source>
        <strain evidence="2 3">XZZS9</strain>
    </source>
</reference>